<evidence type="ECO:0000256" key="1">
    <source>
        <dbReference type="SAM" id="SignalP"/>
    </source>
</evidence>
<evidence type="ECO:0000313" key="3">
    <source>
        <dbReference type="Proteomes" id="UP000199283"/>
    </source>
</evidence>
<sequence length="187" mass="19589">MKLTGLILALSLTAGMAAAQDATTDTETDAATDASATSQDLANGTTFGDWLVACEAISVRDTACRLVQTLTLTDGQTLVSNFITVPSEDGAILIAQVPMGVYLPGGAVYRFAGDEDAEQREMIWQSCQGQVCEAAAPLDAEELAAMDAAGKLLFGYRIRPDADPVVVEVDVTELSEGLDALRAARSQ</sequence>
<accession>A0A1H7T239</accession>
<dbReference type="Pfam" id="PF06776">
    <property type="entry name" value="IalB"/>
    <property type="match status" value="1"/>
</dbReference>
<dbReference type="EMBL" id="FNZQ01000010">
    <property type="protein sequence ID" value="SEL79002.1"/>
    <property type="molecule type" value="Genomic_DNA"/>
</dbReference>
<feature type="signal peptide" evidence="1">
    <location>
        <begin position="1"/>
        <end position="19"/>
    </location>
</feature>
<gene>
    <name evidence="2" type="ORF">SAMN04488526_3535</name>
</gene>
<feature type="chain" id="PRO_5011616850" evidence="1">
    <location>
        <begin position="20"/>
        <end position="187"/>
    </location>
</feature>
<name>A0A1H7T239_9RHOB</name>
<dbReference type="AlphaFoldDB" id="A0A1H7T239"/>
<dbReference type="InterPro" id="IPR010642">
    <property type="entry name" value="Invasion_prot_B"/>
</dbReference>
<keyword evidence="1" id="KW-0732">Signal</keyword>
<dbReference type="Proteomes" id="UP000199283">
    <property type="component" value="Unassembled WGS sequence"/>
</dbReference>
<protein>
    <submittedName>
        <fullName evidence="2">Invasion protein IalB, involved in pathogenesis</fullName>
    </submittedName>
</protein>
<reference evidence="2 3" key="1">
    <citation type="submission" date="2016-10" db="EMBL/GenBank/DDBJ databases">
        <authorList>
            <person name="de Groot N.N."/>
        </authorList>
    </citation>
    <scope>NUCLEOTIDE SEQUENCE [LARGE SCALE GENOMIC DNA]</scope>
    <source>
        <strain evidence="2 3">DSM 14858</strain>
    </source>
</reference>
<dbReference type="Gene3D" id="2.60.40.1880">
    <property type="entry name" value="Invasion associated locus B (IalB) protein"/>
    <property type="match status" value="1"/>
</dbReference>
<evidence type="ECO:0000313" key="2">
    <source>
        <dbReference type="EMBL" id="SEL79002.1"/>
    </source>
</evidence>
<dbReference type="InterPro" id="IPR038696">
    <property type="entry name" value="IalB_sf"/>
</dbReference>
<proteinExistence type="predicted"/>
<dbReference type="RefSeq" id="WP_175495939.1">
    <property type="nucleotide sequence ID" value="NZ_CAXBJT010000046.1"/>
</dbReference>
<keyword evidence="3" id="KW-1185">Reference proteome</keyword>
<organism evidence="2 3">
    <name type="scientific">Jannaschia helgolandensis</name>
    <dbReference type="NCBI Taxonomy" id="188906"/>
    <lineage>
        <taxon>Bacteria</taxon>
        <taxon>Pseudomonadati</taxon>
        <taxon>Pseudomonadota</taxon>
        <taxon>Alphaproteobacteria</taxon>
        <taxon>Rhodobacterales</taxon>
        <taxon>Roseobacteraceae</taxon>
        <taxon>Jannaschia</taxon>
    </lineage>
</organism>